<organism evidence="3 4">
    <name type="scientific">Xanthobacter autotrophicus</name>
    <dbReference type="NCBI Taxonomy" id="280"/>
    <lineage>
        <taxon>Bacteria</taxon>
        <taxon>Pseudomonadati</taxon>
        <taxon>Pseudomonadota</taxon>
        <taxon>Alphaproteobacteria</taxon>
        <taxon>Hyphomicrobiales</taxon>
        <taxon>Xanthobacteraceae</taxon>
        <taxon>Xanthobacter</taxon>
    </lineage>
</organism>
<gene>
    <name evidence="3" type="ORF">FBQ73_21955</name>
</gene>
<dbReference type="RefSeq" id="WP_138401628.1">
    <property type="nucleotide sequence ID" value="NZ_JBAFVI010000014.1"/>
</dbReference>
<accession>A0A6C1K8W1</accession>
<evidence type="ECO:0000313" key="3">
    <source>
        <dbReference type="EMBL" id="TLX40715.1"/>
    </source>
</evidence>
<protein>
    <submittedName>
        <fullName evidence="3">DUF4381 domain-containing protein</fullName>
    </submittedName>
</protein>
<comment type="caution">
    <text evidence="3">The sequence shown here is derived from an EMBL/GenBank/DDBJ whole genome shotgun (WGS) entry which is preliminary data.</text>
</comment>
<keyword evidence="2" id="KW-0812">Transmembrane</keyword>
<dbReference type="OrthoDB" id="283083at2"/>
<reference evidence="3 4" key="1">
    <citation type="submission" date="2019-05" db="EMBL/GenBank/DDBJ databases">
        <authorList>
            <person name="Zhou X."/>
        </authorList>
    </citation>
    <scope>NUCLEOTIDE SEQUENCE [LARGE SCALE GENOMIC DNA]</scope>
    <source>
        <strain evidence="3 4">DSM 432</strain>
    </source>
</reference>
<dbReference type="GeneID" id="95776123"/>
<dbReference type="InterPro" id="IPR025489">
    <property type="entry name" value="DUF4381"/>
</dbReference>
<feature type="region of interest" description="Disordered" evidence="1">
    <location>
        <begin position="1"/>
        <end position="34"/>
    </location>
</feature>
<name>A0A6C1K8W1_XANAU</name>
<dbReference type="EMBL" id="VAUP01000042">
    <property type="protein sequence ID" value="TLX40715.1"/>
    <property type="molecule type" value="Genomic_DNA"/>
</dbReference>
<dbReference type="Proteomes" id="UP000305131">
    <property type="component" value="Unassembled WGS sequence"/>
</dbReference>
<sequence length="196" mass="20628">MTSPTTTAPSVPDFSTPDFLTPGGKIPDAPPAPSLEESLATLRDIHLPPDVPFWPPAPGWYALAGLVLLVGVVLAIREWRWRQTLAYKALKEFEATLAQVGAQDGGRDGLPDPQTIAVAASGVLRRLVRAQSGDEATALTGEAWARVLVAGKAGFGVAEAAFLARAPYYPPAAAPDAGIAPKAFVAAVRRWIRARA</sequence>
<dbReference type="AlphaFoldDB" id="A0A6C1K8W1"/>
<evidence type="ECO:0000256" key="1">
    <source>
        <dbReference type="SAM" id="MobiDB-lite"/>
    </source>
</evidence>
<keyword evidence="2" id="KW-0472">Membrane</keyword>
<evidence type="ECO:0000256" key="2">
    <source>
        <dbReference type="SAM" id="Phobius"/>
    </source>
</evidence>
<feature type="transmembrane region" description="Helical" evidence="2">
    <location>
        <begin position="59"/>
        <end position="76"/>
    </location>
</feature>
<evidence type="ECO:0000313" key="4">
    <source>
        <dbReference type="Proteomes" id="UP000305131"/>
    </source>
</evidence>
<dbReference type="Pfam" id="PF14316">
    <property type="entry name" value="DUF4381"/>
    <property type="match status" value="1"/>
</dbReference>
<keyword evidence="2" id="KW-1133">Transmembrane helix</keyword>
<proteinExistence type="predicted"/>